<name>A0ABW5LDY7_9FLAO</name>
<organism evidence="2 3">
    <name type="scientific">Aquimarina rubra</name>
    <dbReference type="NCBI Taxonomy" id="1920033"/>
    <lineage>
        <taxon>Bacteria</taxon>
        <taxon>Pseudomonadati</taxon>
        <taxon>Bacteroidota</taxon>
        <taxon>Flavobacteriia</taxon>
        <taxon>Flavobacteriales</taxon>
        <taxon>Flavobacteriaceae</taxon>
        <taxon>Aquimarina</taxon>
    </lineage>
</organism>
<evidence type="ECO:0000313" key="3">
    <source>
        <dbReference type="Proteomes" id="UP001597319"/>
    </source>
</evidence>
<dbReference type="PROSITE" id="PS51257">
    <property type="entry name" value="PROKAR_LIPOPROTEIN"/>
    <property type="match status" value="1"/>
</dbReference>
<evidence type="ECO:0000256" key="1">
    <source>
        <dbReference type="SAM" id="SignalP"/>
    </source>
</evidence>
<dbReference type="RefSeq" id="WP_378290914.1">
    <property type="nucleotide sequence ID" value="NZ_JBHULE010000008.1"/>
</dbReference>
<gene>
    <name evidence="2" type="ORF">ACFSR1_06805</name>
</gene>
<sequence>MKTLKNHLVLSLFSISALLISSCSSDDGVVVEIIEEINADFIVTNSGATAYIFNNDVLTNSSNPDITLERGKTYTFAINAPGHPFLIKSVQSTGTADTYNNGVTNNGTESGTITFTVPDTAPDTLFYNCEFHGVMTGQINIIGGNVNTAINYDVTNSGATAYVFNSNTLTDSNNPDLTLERGKTYTFTVDAPGHPFLIKSVQGTGTGDTYDNGVTNNGIASGTITFVVPDTAPDTLFYNCEFHGSMTGTITIID</sequence>
<evidence type="ECO:0000313" key="2">
    <source>
        <dbReference type="EMBL" id="MFD2562376.1"/>
    </source>
</evidence>
<keyword evidence="1" id="KW-0732">Signal</keyword>
<dbReference type="EMBL" id="JBHULE010000008">
    <property type="protein sequence ID" value="MFD2562376.1"/>
    <property type="molecule type" value="Genomic_DNA"/>
</dbReference>
<dbReference type="Gene3D" id="2.60.40.420">
    <property type="entry name" value="Cupredoxins - blue copper proteins"/>
    <property type="match status" value="2"/>
</dbReference>
<keyword evidence="3" id="KW-1185">Reference proteome</keyword>
<reference evidence="3" key="1">
    <citation type="journal article" date="2019" name="Int. J. Syst. Evol. Microbiol.">
        <title>The Global Catalogue of Microorganisms (GCM) 10K type strain sequencing project: providing services to taxonomists for standard genome sequencing and annotation.</title>
        <authorList>
            <consortium name="The Broad Institute Genomics Platform"/>
            <consortium name="The Broad Institute Genome Sequencing Center for Infectious Disease"/>
            <person name="Wu L."/>
            <person name="Ma J."/>
        </authorList>
    </citation>
    <scope>NUCLEOTIDE SEQUENCE [LARGE SCALE GENOMIC DNA]</scope>
    <source>
        <strain evidence="3">KCTC 52274</strain>
    </source>
</reference>
<dbReference type="InterPro" id="IPR008972">
    <property type="entry name" value="Cupredoxin"/>
</dbReference>
<comment type="caution">
    <text evidence="2">The sequence shown here is derived from an EMBL/GenBank/DDBJ whole genome shotgun (WGS) entry which is preliminary data.</text>
</comment>
<accession>A0ABW5LDY7</accession>
<feature type="signal peptide" evidence="1">
    <location>
        <begin position="1"/>
        <end position="25"/>
    </location>
</feature>
<evidence type="ECO:0008006" key="4">
    <source>
        <dbReference type="Google" id="ProtNLM"/>
    </source>
</evidence>
<proteinExistence type="predicted"/>
<protein>
    <recommendedName>
        <fullName evidence="4">EfeO-type cupredoxin-like domain-containing protein</fullName>
    </recommendedName>
</protein>
<dbReference type="Proteomes" id="UP001597319">
    <property type="component" value="Unassembled WGS sequence"/>
</dbReference>
<dbReference type="SUPFAM" id="SSF49503">
    <property type="entry name" value="Cupredoxins"/>
    <property type="match status" value="2"/>
</dbReference>
<feature type="chain" id="PRO_5046008692" description="EfeO-type cupredoxin-like domain-containing protein" evidence="1">
    <location>
        <begin position="26"/>
        <end position="254"/>
    </location>
</feature>